<dbReference type="PANTHER" id="PTHR47331:SF5">
    <property type="entry name" value="RIBONUCLEASE H"/>
    <property type="match status" value="1"/>
</dbReference>
<dbReference type="EMBL" id="JOJR01000013">
    <property type="protein sequence ID" value="RCN51426.1"/>
    <property type="molecule type" value="Genomic_DNA"/>
</dbReference>
<evidence type="ECO:0000259" key="1">
    <source>
        <dbReference type="Pfam" id="PF05585"/>
    </source>
</evidence>
<feature type="domain" description="DUF1758" evidence="1">
    <location>
        <begin position="8"/>
        <end position="163"/>
    </location>
</feature>
<dbReference type="OrthoDB" id="5858836at2759"/>
<keyword evidence="3" id="KW-1185">Reference proteome</keyword>
<dbReference type="Proteomes" id="UP000252519">
    <property type="component" value="Unassembled WGS sequence"/>
</dbReference>
<protein>
    <submittedName>
        <fullName evidence="2">Tas retrotransposon peptidase A16</fullName>
    </submittedName>
</protein>
<dbReference type="PANTHER" id="PTHR47331">
    <property type="entry name" value="PHD-TYPE DOMAIN-CONTAINING PROTEIN"/>
    <property type="match status" value="1"/>
</dbReference>
<proteinExistence type="predicted"/>
<gene>
    <name evidence="2" type="ORF">ANCCAN_02377</name>
</gene>
<dbReference type="InterPro" id="IPR008737">
    <property type="entry name" value="DUF1758"/>
</dbReference>
<name>A0A368H4A4_ANCCA</name>
<accession>A0A368H4A4</accession>
<comment type="caution">
    <text evidence="2">The sequence shown here is derived from an EMBL/GenBank/DDBJ whole genome shotgun (WGS) entry which is preliminary data.</text>
</comment>
<evidence type="ECO:0000313" key="3">
    <source>
        <dbReference type="Proteomes" id="UP000252519"/>
    </source>
</evidence>
<sequence length="261" mass="29426">MCANLTLVNPEDQSKQVNTVAFFDSGSSHLYITINMAERLDLNHITDDQITLHTFGSAHPKTMPSKVHGVSLLLPDKTLYSLKVQSLPMLTKALMAPCALQFTLSDLSSETSIPTEPVQTGILIGADHFWQLVLSSQFYSTTLPNGYYLLNTRLGKVITGKKISTHAINMAVQEHADHPFNKATLDELVERFWECESLGTPNEANSKDDITCLDFFLESECRYYTRLPFRSEPPEVPENFQHSLSCLRSNWRTLSKHPEHL</sequence>
<organism evidence="2 3">
    <name type="scientific">Ancylostoma caninum</name>
    <name type="common">Dog hookworm</name>
    <dbReference type="NCBI Taxonomy" id="29170"/>
    <lineage>
        <taxon>Eukaryota</taxon>
        <taxon>Metazoa</taxon>
        <taxon>Ecdysozoa</taxon>
        <taxon>Nematoda</taxon>
        <taxon>Chromadorea</taxon>
        <taxon>Rhabditida</taxon>
        <taxon>Rhabditina</taxon>
        <taxon>Rhabditomorpha</taxon>
        <taxon>Strongyloidea</taxon>
        <taxon>Ancylostomatidae</taxon>
        <taxon>Ancylostomatinae</taxon>
        <taxon>Ancylostoma</taxon>
    </lineage>
</organism>
<reference evidence="2 3" key="1">
    <citation type="submission" date="2014-10" db="EMBL/GenBank/DDBJ databases">
        <title>Draft genome of the hookworm Ancylostoma caninum.</title>
        <authorList>
            <person name="Mitreva M."/>
        </authorList>
    </citation>
    <scope>NUCLEOTIDE SEQUENCE [LARGE SCALE GENOMIC DNA]</scope>
    <source>
        <strain evidence="2 3">Baltimore</strain>
    </source>
</reference>
<dbReference type="AlphaFoldDB" id="A0A368H4A4"/>
<dbReference type="STRING" id="29170.A0A368H4A4"/>
<dbReference type="Pfam" id="PF05585">
    <property type="entry name" value="DUF1758"/>
    <property type="match status" value="1"/>
</dbReference>
<evidence type="ECO:0000313" key="2">
    <source>
        <dbReference type="EMBL" id="RCN51426.1"/>
    </source>
</evidence>